<evidence type="ECO:0000313" key="3">
    <source>
        <dbReference type="EMBL" id="SVA17909.1"/>
    </source>
</evidence>
<evidence type="ECO:0000256" key="1">
    <source>
        <dbReference type="ARBA" id="ARBA00022729"/>
    </source>
</evidence>
<dbReference type="GO" id="GO:0009279">
    <property type="term" value="C:cell outer membrane"/>
    <property type="evidence" value="ECO:0007669"/>
    <property type="project" value="TreeGrafter"/>
</dbReference>
<dbReference type="SUPFAM" id="SSF49464">
    <property type="entry name" value="Carboxypeptidase regulatory domain-like"/>
    <property type="match status" value="1"/>
</dbReference>
<dbReference type="SUPFAM" id="SSF56935">
    <property type="entry name" value="Porins"/>
    <property type="match status" value="1"/>
</dbReference>
<dbReference type="Pfam" id="PF07715">
    <property type="entry name" value="Plug"/>
    <property type="match status" value="1"/>
</dbReference>
<dbReference type="InterPro" id="IPR008969">
    <property type="entry name" value="CarboxyPept-like_regulatory"/>
</dbReference>
<proteinExistence type="predicted"/>
<reference evidence="3" key="1">
    <citation type="submission" date="2018-05" db="EMBL/GenBank/DDBJ databases">
        <authorList>
            <person name="Lanie J.A."/>
            <person name="Ng W.-L."/>
            <person name="Kazmierczak K.M."/>
            <person name="Andrzejewski T.M."/>
            <person name="Davidsen T.M."/>
            <person name="Wayne K.J."/>
            <person name="Tettelin H."/>
            <person name="Glass J.I."/>
            <person name="Rusch D."/>
            <person name="Podicherti R."/>
            <person name="Tsui H.-C.T."/>
            <person name="Winkler M.E."/>
        </authorList>
    </citation>
    <scope>NUCLEOTIDE SEQUENCE</scope>
</reference>
<dbReference type="Gene3D" id="2.60.40.1120">
    <property type="entry name" value="Carboxypeptidase-like, regulatory domain"/>
    <property type="match status" value="1"/>
</dbReference>
<organism evidence="3">
    <name type="scientific">marine metagenome</name>
    <dbReference type="NCBI Taxonomy" id="408172"/>
    <lineage>
        <taxon>unclassified sequences</taxon>
        <taxon>metagenomes</taxon>
        <taxon>ecological metagenomes</taxon>
    </lineage>
</organism>
<protein>
    <recommendedName>
        <fullName evidence="2">TonB-dependent receptor plug domain-containing protein</fullName>
    </recommendedName>
</protein>
<accession>A0A381TQ05</accession>
<gene>
    <name evidence="3" type="ORF">METZ01_LOCUS70763</name>
</gene>
<dbReference type="GO" id="GO:0044718">
    <property type="term" value="P:siderophore transmembrane transport"/>
    <property type="evidence" value="ECO:0007669"/>
    <property type="project" value="TreeGrafter"/>
</dbReference>
<dbReference type="GO" id="GO:0015344">
    <property type="term" value="F:siderophore uptake transmembrane transporter activity"/>
    <property type="evidence" value="ECO:0007669"/>
    <property type="project" value="TreeGrafter"/>
</dbReference>
<dbReference type="PANTHER" id="PTHR30069">
    <property type="entry name" value="TONB-DEPENDENT OUTER MEMBRANE RECEPTOR"/>
    <property type="match status" value="1"/>
</dbReference>
<dbReference type="AlphaFoldDB" id="A0A381TQ05"/>
<feature type="domain" description="TonB-dependent receptor plug" evidence="2">
    <location>
        <begin position="115"/>
        <end position="219"/>
    </location>
</feature>
<sequence length="736" mass="82062">MISRKNILFIGLFSLQLIYAQNKIQGVIQNEKTQEPIIGVNILLIGSETGTVTDISGSFELIVPDNKNPTLRLSHIGYNTREVIIDSSFNGILLLTPAIIKGQEIEVVGVKSKTEMDVASSVDMLDIAEIEIQGARDIGSALRRVSSVKMDYSTSGKQTISIRGSNATDVAVFLDGVRLNDANTGVADLSTIDLNSLEQIQVIKGGNSSLFGSGAIGGVVNMESKTAEKNSIYVNTGLGKTYDDDMDLSIGATTVFGPAGLGGRYTAKARAFGGRTITTSLFANAFGGIDFSSGRLDLRGFQLNKNLQFPSGSVDSGDSLSIVSMNYRGSIFGTSGWKLLAGLKDWSLNQNFFSSLNENLSDHSQNVHISKLMNWRDFEGTVQYEAEYQTFNGDKSYFNINGDPTVNHIADIIRNTDAVAFVTRWSADADHSKIDFINWEFSYRMDQVETLQNEHYEFPILETENQNIIYDIPESRELTHVSSKRLGIHVEGRGQKSWYSIFANQGNNQRLPTLADLFRFTNTETDSLIDSLLTREFLNTTELNMQLRVSNPETELPINEVSFGIDMFMNGYTSKIAYRAFEGSPSIPFNEPTAEIRGLEATAGVHMLEDKFLISTSATFLDISSPIAFPNKPEYRIVFTSEVNLNWLVISLDHVDEGEQYYIIPGIGEGIRKPRENANLNITMRKQLLGLDWSLSYTWRNLLSKDELDWTLEESLRKGFNYFEKYREIINLRVEL</sequence>
<dbReference type="InterPro" id="IPR012910">
    <property type="entry name" value="Plug_dom"/>
</dbReference>
<dbReference type="InterPro" id="IPR039426">
    <property type="entry name" value="TonB-dep_rcpt-like"/>
</dbReference>
<dbReference type="PANTHER" id="PTHR30069:SF29">
    <property type="entry name" value="HEMOGLOBIN AND HEMOGLOBIN-HAPTOGLOBIN-BINDING PROTEIN 1-RELATED"/>
    <property type="match status" value="1"/>
</dbReference>
<dbReference type="PROSITE" id="PS52016">
    <property type="entry name" value="TONB_DEPENDENT_REC_3"/>
    <property type="match status" value="1"/>
</dbReference>
<dbReference type="InterPro" id="IPR037066">
    <property type="entry name" value="Plug_dom_sf"/>
</dbReference>
<dbReference type="Pfam" id="PF13715">
    <property type="entry name" value="CarbopepD_reg_2"/>
    <property type="match status" value="1"/>
</dbReference>
<dbReference type="Gene3D" id="2.170.130.10">
    <property type="entry name" value="TonB-dependent receptor, plug domain"/>
    <property type="match status" value="1"/>
</dbReference>
<evidence type="ECO:0000259" key="2">
    <source>
        <dbReference type="Pfam" id="PF07715"/>
    </source>
</evidence>
<name>A0A381TQ05_9ZZZZ</name>
<keyword evidence="1" id="KW-0732">Signal</keyword>
<dbReference type="EMBL" id="UINC01004933">
    <property type="protein sequence ID" value="SVA17909.1"/>
    <property type="molecule type" value="Genomic_DNA"/>
</dbReference>